<dbReference type="AlphaFoldDB" id="A0A7L5BGW0"/>
<protein>
    <submittedName>
        <fullName evidence="1">Uncharacterized protein</fullName>
    </submittedName>
</protein>
<sequence>MQTDPLGDDFRAALEKWGRDQANVIAVGITLELAEADAQMRNHFMQHGADADEIDSLVVPTMRAALLKELMVIVEAMQINRPMVQ</sequence>
<dbReference type="RefSeq" id="WP_164056331.1">
    <property type="nucleotide sequence ID" value="NZ_CP048632.1"/>
</dbReference>
<proteinExistence type="predicted"/>
<organism evidence="1 2">
    <name type="scientific">Rhizobium oryzihabitans</name>
    <dbReference type="NCBI Taxonomy" id="2267833"/>
    <lineage>
        <taxon>Bacteria</taxon>
        <taxon>Pseudomonadati</taxon>
        <taxon>Pseudomonadota</taxon>
        <taxon>Alphaproteobacteria</taxon>
        <taxon>Hyphomicrobiales</taxon>
        <taxon>Rhizobiaceae</taxon>
        <taxon>Rhizobium/Agrobacterium group</taxon>
        <taxon>Rhizobium</taxon>
    </lineage>
</organism>
<name>A0A7L5BGW0_9HYPH</name>
<evidence type="ECO:0000313" key="1">
    <source>
        <dbReference type="EMBL" id="QIB38154.1"/>
    </source>
</evidence>
<dbReference type="Proteomes" id="UP000464865">
    <property type="component" value="Chromosome M15-11"/>
</dbReference>
<gene>
    <name evidence="1" type="ORF">G3A56_09255</name>
</gene>
<dbReference type="EMBL" id="CP048632">
    <property type="protein sequence ID" value="QIB38154.1"/>
    <property type="molecule type" value="Genomic_DNA"/>
</dbReference>
<accession>A0A7L5BGW0</accession>
<keyword evidence="2" id="KW-1185">Reference proteome</keyword>
<reference evidence="1 2" key="1">
    <citation type="submission" date="2020-02" db="EMBL/GenBank/DDBJ databases">
        <title>Plant-Promoting Endophytic Bacterium Rhizobium oryzihabitans sp. nov., Isolated from the Root of Rice.</title>
        <authorList>
            <person name="zhao J."/>
            <person name="Zhang G."/>
        </authorList>
    </citation>
    <scope>NUCLEOTIDE SEQUENCE [LARGE SCALE GENOMIC DNA]</scope>
    <source>
        <strain evidence="1 2">M15</strain>
    </source>
</reference>
<evidence type="ECO:0000313" key="2">
    <source>
        <dbReference type="Proteomes" id="UP000464865"/>
    </source>
</evidence>
<dbReference type="KEGG" id="roy:G3A56_09255"/>